<dbReference type="PROSITE" id="PS51910">
    <property type="entry name" value="GH18_2"/>
    <property type="match status" value="1"/>
</dbReference>
<organism evidence="3 4">
    <name type="scientific">Tegillarca granosa</name>
    <name type="common">Malaysian cockle</name>
    <name type="synonym">Anadara granosa</name>
    <dbReference type="NCBI Taxonomy" id="220873"/>
    <lineage>
        <taxon>Eukaryota</taxon>
        <taxon>Metazoa</taxon>
        <taxon>Spiralia</taxon>
        <taxon>Lophotrochozoa</taxon>
        <taxon>Mollusca</taxon>
        <taxon>Bivalvia</taxon>
        <taxon>Autobranchia</taxon>
        <taxon>Pteriomorphia</taxon>
        <taxon>Arcoida</taxon>
        <taxon>Arcoidea</taxon>
        <taxon>Arcidae</taxon>
        <taxon>Tegillarca</taxon>
    </lineage>
</organism>
<dbReference type="Proteomes" id="UP001217089">
    <property type="component" value="Unassembled WGS sequence"/>
</dbReference>
<protein>
    <recommendedName>
        <fullName evidence="2">GH18 domain-containing protein</fullName>
    </recommendedName>
</protein>
<comment type="caution">
    <text evidence="3">The sequence shown here is derived from an EMBL/GenBank/DDBJ whole genome shotgun (WGS) entry which is preliminary data.</text>
</comment>
<feature type="region of interest" description="Disordered" evidence="1">
    <location>
        <begin position="1"/>
        <end position="22"/>
    </location>
</feature>
<gene>
    <name evidence="3" type="ORF">KUTeg_003129</name>
</gene>
<evidence type="ECO:0000313" key="4">
    <source>
        <dbReference type="Proteomes" id="UP001217089"/>
    </source>
</evidence>
<name>A0ABQ9FL87_TEGGR</name>
<sequence length="83" mass="9086">MTYDLHGSWEDHTGENAPLHGMPGETGNDVYLNVVDFVKQNGFGGIMVWALTLDDFSGICGDGKYPLMHAIIDEIKKVGPYSV</sequence>
<dbReference type="Gene3D" id="3.20.20.80">
    <property type="entry name" value="Glycosidases"/>
    <property type="match status" value="1"/>
</dbReference>
<evidence type="ECO:0000259" key="2">
    <source>
        <dbReference type="PROSITE" id="PS51910"/>
    </source>
</evidence>
<dbReference type="InterPro" id="IPR017853">
    <property type="entry name" value="GH"/>
</dbReference>
<dbReference type="EMBL" id="JARBDR010000214">
    <property type="protein sequence ID" value="KAJ8318038.1"/>
    <property type="molecule type" value="Genomic_DNA"/>
</dbReference>
<keyword evidence="4" id="KW-1185">Reference proteome</keyword>
<evidence type="ECO:0000256" key="1">
    <source>
        <dbReference type="SAM" id="MobiDB-lite"/>
    </source>
</evidence>
<dbReference type="SUPFAM" id="SSF51445">
    <property type="entry name" value="(Trans)glycosidases"/>
    <property type="match status" value="1"/>
</dbReference>
<evidence type="ECO:0000313" key="3">
    <source>
        <dbReference type="EMBL" id="KAJ8318038.1"/>
    </source>
</evidence>
<dbReference type="InterPro" id="IPR001223">
    <property type="entry name" value="Glyco_hydro18_cat"/>
</dbReference>
<accession>A0ABQ9FL87</accession>
<proteinExistence type="predicted"/>
<reference evidence="3 4" key="1">
    <citation type="submission" date="2022-12" db="EMBL/GenBank/DDBJ databases">
        <title>Chromosome-level genome of Tegillarca granosa.</title>
        <authorList>
            <person name="Kim J."/>
        </authorList>
    </citation>
    <scope>NUCLEOTIDE SEQUENCE [LARGE SCALE GENOMIC DNA]</scope>
    <source>
        <strain evidence="3">Teg-2019</strain>
        <tissue evidence="3">Adductor muscle</tissue>
    </source>
</reference>
<feature type="domain" description="GH18" evidence="2">
    <location>
        <begin position="1"/>
        <end position="78"/>
    </location>
</feature>